<dbReference type="AlphaFoldDB" id="A0A1G7UN81"/>
<evidence type="ECO:0000313" key="2">
    <source>
        <dbReference type="EMBL" id="SDG49065.1"/>
    </source>
</evidence>
<dbReference type="Proteomes" id="UP000198863">
    <property type="component" value="Unassembled WGS sequence"/>
</dbReference>
<feature type="transmembrane region" description="Helical" evidence="1">
    <location>
        <begin position="61"/>
        <end position="86"/>
    </location>
</feature>
<evidence type="ECO:0008006" key="4">
    <source>
        <dbReference type="Google" id="ProtNLM"/>
    </source>
</evidence>
<accession>A0A1G7UN81</accession>
<feature type="transmembrane region" description="Helical" evidence="1">
    <location>
        <begin position="92"/>
        <end position="110"/>
    </location>
</feature>
<gene>
    <name evidence="2" type="ORF">SAMN05660324_2707</name>
</gene>
<proteinExistence type="predicted"/>
<evidence type="ECO:0000313" key="3">
    <source>
        <dbReference type="Proteomes" id="UP000198863"/>
    </source>
</evidence>
<evidence type="ECO:0000256" key="1">
    <source>
        <dbReference type="SAM" id="Phobius"/>
    </source>
</evidence>
<dbReference type="EMBL" id="FNCF01000004">
    <property type="protein sequence ID" value="SDG49065.1"/>
    <property type="molecule type" value="Genomic_DNA"/>
</dbReference>
<protein>
    <recommendedName>
        <fullName evidence="4">PH domain-containing protein</fullName>
    </recommendedName>
</protein>
<name>A0A1G7UN81_9ACTN</name>
<keyword evidence="1" id="KW-1133">Transmembrane helix</keyword>
<sequence>MARRTRRPNDEPPAVRAARDRERHVSQVTSYGFFARRGPKRSVTVTPAPLRYWQYLLVSPGVAAATVAAVVVWLVALGLISGWAAARSETPLAIVLGLLVLVLATSRLTVSDFAVSTDIAGVRQTSSFGVVPLVLVEDVVRAPAPADWPRAKRRGGWWPGRRRVVVRHLAADGERDRAFSVWVRDPQAFAEALDRPLE</sequence>
<keyword evidence="3" id="KW-1185">Reference proteome</keyword>
<reference evidence="3" key="1">
    <citation type="submission" date="2016-10" db="EMBL/GenBank/DDBJ databases">
        <authorList>
            <person name="Varghese N."/>
            <person name="Submissions S."/>
        </authorList>
    </citation>
    <scope>NUCLEOTIDE SEQUENCE [LARGE SCALE GENOMIC DNA]</scope>
    <source>
        <strain evidence="3">DSM 44526</strain>
    </source>
</reference>
<dbReference type="RefSeq" id="WP_091063575.1">
    <property type="nucleotide sequence ID" value="NZ_FNCF01000004.1"/>
</dbReference>
<keyword evidence="1" id="KW-0812">Transmembrane</keyword>
<dbReference type="OrthoDB" id="5184275at2"/>
<organism evidence="2 3">
    <name type="scientific">Klenkia brasiliensis</name>
    <dbReference type="NCBI Taxonomy" id="333142"/>
    <lineage>
        <taxon>Bacteria</taxon>
        <taxon>Bacillati</taxon>
        <taxon>Actinomycetota</taxon>
        <taxon>Actinomycetes</taxon>
        <taxon>Geodermatophilales</taxon>
        <taxon>Geodermatophilaceae</taxon>
        <taxon>Klenkia</taxon>
    </lineage>
</organism>
<keyword evidence="1" id="KW-0472">Membrane</keyword>